<evidence type="ECO:0000256" key="2">
    <source>
        <dbReference type="ARBA" id="ARBA00022777"/>
    </source>
</evidence>
<dbReference type="RefSeq" id="WP_103984008.1">
    <property type="nucleotide sequence ID" value="NZ_FNVS01000016.1"/>
</dbReference>
<reference evidence="4 5" key="1">
    <citation type="submission" date="2016-10" db="EMBL/GenBank/DDBJ databases">
        <authorList>
            <person name="Varghese N."/>
            <person name="Submissions S."/>
        </authorList>
    </citation>
    <scope>NUCLEOTIDE SEQUENCE [LARGE SCALE GENOMIC DNA]</scope>
    <source>
        <strain evidence="4 5">DSM 29073</strain>
    </source>
</reference>
<dbReference type="PANTHER" id="PTHR10584:SF166">
    <property type="entry name" value="RIBOKINASE"/>
    <property type="match status" value="1"/>
</dbReference>
<keyword evidence="1" id="KW-0808">Transferase</keyword>
<evidence type="ECO:0000313" key="4">
    <source>
        <dbReference type="EMBL" id="SEG13867.1"/>
    </source>
</evidence>
<dbReference type="PANTHER" id="PTHR10584">
    <property type="entry name" value="SUGAR KINASE"/>
    <property type="match status" value="1"/>
</dbReference>
<dbReference type="AlphaFoldDB" id="A0A8G2BY32"/>
<dbReference type="InterPro" id="IPR029056">
    <property type="entry name" value="Ribokinase-like"/>
</dbReference>
<keyword evidence="5" id="KW-1185">Reference proteome</keyword>
<dbReference type="GO" id="GO:0005829">
    <property type="term" value="C:cytosol"/>
    <property type="evidence" value="ECO:0007669"/>
    <property type="project" value="TreeGrafter"/>
</dbReference>
<comment type="caution">
    <text evidence="4">The sequence shown here is derived from an EMBL/GenBank/DDBJ whole genome shotgun (WGS) entry which is preliminary data.</text>
</comment>
<organism evidence="4 5">
    <name type="scientific">Parabacteroides chinchillae</name>
    <dbReference type="NCBI Taxonomy" id="871327"/>
    <lineage>
        <taxon>Bacteria</taxon>
        <taxon>Pseudomonadati</taxon>
        <taxon>Bacteroidota</taxon>
        <taxon>Bacteroidia</taxon>
        <taxon>Bacteroidales</taxon>
        <taxon>Tannerellaceae</taxon>
        <taxon>Parabacteroides</taxon>
    </lineage>
</organism>
<accession>A0A8G2BY32</accession>
<dbReference type="EMBL" id="FNVS01000016">
    <property type="protein sequence ID" value="SEG13867.1"/>
    <property type="molecule type" value="Genomic_DNA"/>
</dbReference>
<dbReference type="Pfam" id="PF00294">
    <property type="entry name" value="PfkB"/>
    <property type="match status" value="1"/>
</dbReference>
<keyword evidence="2 4" id="KW-0418">Kinase</keyword>
<name>A0A8G2BY32_9BACT</name>
<gene>
    <name evidence="4" type="ORF">SAMN05444001_11660</name>
</gene>
<evidence type="ECO:0000259" key="3">
    <source>
        <dbReference type="Pfam" id="PF00294"/>
    </source>
</evidence>
<dbReference type="Gene3D" id="3.40.1190.20">
    <property type="match status" value="1"/>
</dbReference>
<protein>
    <submittedName>
        <fullName evidence="4">Sugar or nucleoside kinase, ribokinase family</fullName>
    </submittedName>
</protein>
<evidence type="ECO:0000256" key="1">
    <source>
        <dbReference type="ARBA" id="ARBA00022679"/>
    </source>
</evidence>
<dbReference type="GO" id="GO:0016301">
    <property type="term" value="F:kinase activity"/>
    <property type="evidence" value="ECO:0007669"/>
    <property type="project" value="UniProtKB-KW"/>
</dbReference>
<dbReference type="Proteomes" id="UP000236725">
    <property type="component" value="Unassembled WGS sequence"/>
</dbReference>
<proteinExistence type="predicted"/>
<sequence>MNIHDLCCVGHITLDKIVTPKKTVHMPGGTSFYFSHAIKHFDDIDYTLVTALAESEMETVHELRSEGIDVAVMPSKHSVYFENIYGENQDNRKQRVLAKADPFTIDYLENIEARIFHLGSLLADDFSLDVIKYLSQKGLISADSQGYLREVRDTKVYAVDWAEKTEALKYIHFLKANEHEMEVLTGYTDVPNAAKQLYAWGVKEVLITLGSMGSVIYDGKTFCKIPAYKPKDIVDATGCGDTYMTGYLYQRAKGESIEKAGCFAAAMSTLKIEGSGPFKGTKEDVVRCMETAGQTLPDLNITFGSSRN</sequence>
<evidence type="ECO:0000313" key="5">
    <source>
        <dbReference type="Proteomes" id="UP000236725"/>
    </source>
</evidence>
<dbReference type="InterPro" id="IPR011611">
    <property type="entry name" value="PfkB_dom"/>
</dbReference>
<feature type="domain" description="Carbohydrate kinase PfkB" evidence="3">
    <location>
        <begin position="62"/>
        <end position="277"/>
    </location>
</feature>
<dbReference type="SUPFAM" id="SSF53613">
    <property type="entry name" value="Ribokinase-like"/>
    <property type="match status" value="1"/>
</dbReference>